<dbReference type="GO" id="GO:0016787">
    <property type="term" value="F:hydrolase activity"/>
    <property type="evidence" value="ECO:0007669"/>
    <property type="project" value="UniProtKB-KW"/>
</dbReference>
<gene>
    <name evidence="4" type="ORF">FOE67_11780</name>
</gene>
<dbReference type="Gene3D" id="3.40.50.1820">
    <property type="entry name" value="alpha/beta hydrolase"/>
    <property type="match status" value="1"/>
</dbReference>
<dbReference type="InterPro" id="IPR000639">
    <property type="entry name" value="Epox_hydrolase-like"/>
</dbReference>
<dbReference type="RefSeq" id="WP_182663381.1">
    <property type="nucleotide sequence ID" value="NZ_VKHS01000233.1"/>
</dbReference>
<dbReference type="Pfam" id="PF00561">
    <property type="entry name" value="Abhydrolase_1"/>
    <property type="match status" value="1"/>
</dbReference>
<keyword evidence="2" id="KW-0732">Signal</keyword>
<dbReference type="PANTHER" id="PTHR43329">
    <property type="entry name" value="EPOXIDE HYDROLASE"/>
    <property type="match status" value="1"/>
</dbReference>
<dbReference type="PROSITE" id="PS51257">
    <property type="entry name" value="PROKAR_LIPOPROTEIN"/>
    <property type="match status" value="1"/>
</dbReference>
<protein>
    <submittedName>
        <fullName evidence="4">Alpha/beta fold hydrolase</fullName>
    </submittedName>
</protein>
<dbReference type="InterPro" id="IPR029058">
    <property type="entry name" value="AB_hydrolase_fold"/>
</dbReference>
<keyword evidence="5" id="KW-1185">Reference proteome</keyword>
<evidence type="ECO:0000259" key="3">
    <source>
        <dbReference type="Pfam" id="PF00561"/>
    </source>
</evidence>
<dbReference type="EMBL" id="VKHS01000233">
    <property type="protein sequence ID" value="MBB0230172.1"/>
    <property type="molecule type" value="Genomic_DNA"/>
</dbReference>
<name>A0A7W3T3D4_9ACTN</name>
<evidence type="ECO:0000256" key="1">
    <source>
        <dbReference type="ARBA" id="ARBA00022801"/>
    </source>
</evidence>
<sequence length="344" mass="37730">MTTAERRFDRRSSRLTRTLAATALAFALMTGATACAPQAPEVPAHTAATHDDPEFTGTFRHGFADVEGVRMHYVKGGSGSPVVLLHGWPQTWYSWWEIMPELAEHHTVYAVDLPGLGDSTGSPTGYDKATLARYVHTLIAEQLGVRDARVVGHDLGAAVAFQYAALFPEDTELLGYLDLPLPGPALDAAAYRSLSWHIAFHSQPDVPEAVVGNNVRDYLELFYPQVAFEGSSFGGTAQRSPFSDEEIDEYARTYSRPEALKGGFELYRSLDKDVADTEAAAPVEVPVLLMTAQGQLEGVRSTVEPRMTNIVRAVDVPRAGHWLVEENPEFVTEELLRFLGRTPS</sequence>
<feature type="signal peptide" evidence="2">
    <location>
        <begin position="1"/>
        <end position="34"/>
    </location>
</feature>
<evidence type="ECO:0000313" key="4">
    <source>
        <dbReference type="EMBL" id="MBB0230172.1"/>
    </source>
</evidence>
<reference evidence="5" key="1">
    <citation type="submission" date="2019-10" db="EMBL/GenBank/DDBJ databases">
        <title>Streptomyces sp. nov., a novel actinobacterium isolated from alkaline environment.</title>
        <authorList>
            <person name="Golinska P."/>
        </authorList>
    </citation>
    <scope>NUCLEOTIDE SEQUENCE [LARGE SCALE GENOMIC DNA]</scope>
    <source>
        <strain evidence="5">DSM 42108</strain>
    </source>
</reference>
<feature type="chain" id="PRO_5030589567" evidence="2">
    <location>
        <begin position="35"/>
        <end position="344"/>
    </location>
</feature>
<dbReference type="PRINTS" id="PR00412">
    <property type="entry name" value="EPOXHYDRLASE"/>
</dbReference>
<accession>A0A7W3T3D4</accession>
<evidence type="ECO:0000313" key="5">
    <source>
        <dbReference type="Proteomes" id="UP000530234"/>
    </source>
</evidence>
<evidence type="ECO:0000256" key="2">
    <source>
        <dbReference type="SAM" id="SignalP"/>
    </source>
</evidence>
<dbReference type="AlphaFoldDB" id="A0A7W3T3D4"/>
<proteinExistence type="predicted"/>
<dbReference type="InterPro" id="IPR000073">
    <property type="entry name" value="AB_hydrolase_1"/>
</dbReference>
<keyword evidence="1 4" id="KW-0378">Hydrolase</keyword>
<organism evidence="4 5">
    <name type="scientific">Streptomyces calidiresistens</name>
    <dbReference type="NCBI Taxonomy" id="1485586"/>
    <lineage>
        <taxon>Bacteria</taxon>
        <taxon>Bacillati</taxon>
        <taxon>Actinomycetota</taxon>
        <taxon>Actinomycetes</taxon>
        <taxon>Kitasatosporales</taxon>
        <taxon>Streptomycetaceae</taxon>
        <taxon>Streptomyces</taxon>
    </lineage>
</organism>
<dbReference type="SUPFAM" id="SSF53474">
    <property type="entry name" value="alpha/beta-Hydrolases"/>
    <property type="match status" value="1"/>
</dbReference>
<feature type="domain" description="AB hydrolase-1" evidence="3">
    <location>
        <begin position="81"/>
        <end position="169"/>
    </location>
</feature>
<dbReference type="Proteomes" id="UP000530234">
    <property type="component" value="Unassembled WGS sequence"/>
</dbReference>
<comment type="caution">
    <text evidence="4">The sequence shown here is derived from an EMBL/GenBank/DDBJ whole genome shotgun (WGS) entry which is preliminary data.</text>
</comment>